<dbReference type="Gene3D" id="3.40.50.970">
    <property type="match status" value="2"/>
</dbReference>
<organism evidence="7 8">
    <name type="scientific">Amylibacter marinus</name>
    <dbReference type="NCBI Taxonomy" id="1475483"/>
    <lineage>
        <taxon>Bacteria</taxon>
        <taxon>Pseudomonadati</taxon>
        <taxon>Pseudomonadota</taxon>
        <taxon>Alphaproteobacteria</taxon>
        <taxon>Rhodobacterales</taxon>
        <taxon>Paracoccaceae</taxon>
        <taxon>Amylibacter</taxon>
    </lineage>
</organism>
<dbReference type="InterPro" id="IPR029061">
    <property type="entry name" value="THDP-binding"/>
</dbReference>
<dbReference type="EMBL" id="BSNN01000002">
    <property type="protein sequence ID" value="GLQ34213.1"/>
    <property type="molecule type" value="Genomic_DNA"/>
</dbReference>
<dbReference type="PANTHER" id="PTHR18968">
    <property type="entry name" value="THIAMINE PYROPHOSPHATE ENZYMES"/>
    <property type="match status" value="1"/>
</dbReference>
<reference evidence="8" key="1">
    <citation type="journal article" date="2019" name="Int. J. Syst. Evol. Microbiol.">
        <title>The Global Catalogue of Microorganisms (GCM) 10K type strain sequencing project: providing services to taxonomists for standard genome sequencing and annotation.</title>
        <authorList>
            <consortium name="The Broad Institute Genomics Platform"/>
            <consortium name="The Broad Institute Genome Sequencing Center for Infectious Disease"/>
            <person name="Wu L."/>
            <person name="Ma J."/>
        </authorList>
    </citation>
    <scope>NUCLEOTIDE SEQUENCE [LARGE SCALE GENOMIC DNA]</scope>
    <source>
        <strain evidence="8">NBRC 110140</strain>
    </source>
</reference>
<dbReference type="Gene3D" id="3.40.50.1220">
    <property type="entry name" value="TPP-binding domain"/>
    <property type="match status" value="1"/>
</dbReference>
<evidence type="ECO:0000313" key="8">
    <source>
        <dbReference type="Proteomes" id="UP001156694"/>
    </source>
</evidence>
<proteinExistence type="inferred from homology"/>
<dbReference type="RefSeq" id="WP_284375885.1">
    <property type="nucleotide sequence ID" value="NZ_BSNN01000002.1"/>
</dbReference>
<evidence type="ECO:0000259" key="6">
    <source>
        <dbReference type="Pfam" id="PF02776"/>
    </source>
</evidence>
<dbReference type="NCBIfam" id="NF006052">
    <property type="entry name" value="PRK08199.1"/>
    <property type="match status" value="1"/>
</dbReference>
<evidence type="ECO:0000256" key="3">
    <source>
        <dbReference type="RuleBase" id="RU362132"/>
    </source>
</evidence>
<feature type="domain" description="Thiamine pyrophosphate enzyme central" evidence="4">
    <location>
        <begin position="195"/>
        <end position="325"/>
    </location>
</feature>
<dbReference type="Pfam" id="PF02776">
    <property type="entry name" value="TPP_enzyme_N"/>
    <property type="match status" value="1"/>
</dbReference>
<feature type="domain" description="Thiamine pyrophosphate enzyme TPP-binding" evidence="5">
    <location>
        <begin position="387"/>
        <end position="521"/>
    </location>
</feature>
<dbReference type="InterPro" id="IPR029035">
    <property type="entry name" value="DHS-like_NAD/FAD-binding_dom"/>
</dbReference>
<dbReference type="InterPro" id="IPR012000">
    <property type="entry name" value="Thiamin_PyroP_enz_cen_dom"/>
</dbReference>
<dbReference type="InterPro" id="IPR011766">
    <property type="entry name" value="TPP_enzyme_TPP-bd"/>
</dbReference>
<dbReference type="Pfam" id="PF02775">
    <property type="entry name" value="TPP_enzyme_C"/>
    <property type="match status" value="1"/>
</dbReference>
<comment type="similarity">
    <text evidence="1 3">Belongs to the TPP enzyme family.</text>
</comment>
<protein>
    <submittedName>
        <fullName evidence="7">Thiamine pyrophosphate TPP-binding domain-containing protein</fullName>
    </submittedName>
</protein>
<evidence type="ECO:0000313" key="7">
    <source>
        <dbReference type="EMBL" id="GLQ34213.1"/>
    </source>
</evidence>
<dbReference type="SUPFAM" id="SSF52518">
    <property type="entry name" value="Thiamin diphosphate-binding fold (THDP-binding)"/>
    <property type="match status" value="2"/>
</dbReference>
<keyword evidence="8" id="KW-1185">Reference proteome</keyword>
<dbReference type="SUPFAM" id="SSF52467">
    <property type="entry name" value="DHS-like NAD/FAD-binding domain"/>
    <property type="match status" value="1"/>
</dbReference>
<comment type="caution">
    <text evidence="7">The sequence shown here is derived from an EMBL/GenBank/DDBJ whole genome shotgun (WGS) entry which is preliminary data.</text>
</comment>
<accession>A0ABQ5VSX2</accession>
<keyword evidence="2 3" id="KW-0786">Thiamine pyrophosphate</keyword>
<evidence type="ECO:0000259" key="4">
    <source>
        <dbReference type="Pfam" id="PF00205"/>
    </source>
</evidence>
<evidence type="ECO:0000259" key="5">
    <source>
        <dbReference type="Pfam" id="PF02775"/>
    </source>
</evidence>
<dbReference type="Pfam" id="PF00205">
    <property type="entry name" value="TPP_enzyme_M"/>
    <property type="match status" value="1"/>
</dbReference>
<dbReference type="Proteomes" id="UP001156694">
    <property type="component" value="Unassembled WGS sequence"/>
</dbReference>
<gene>
    <name evidence="7" type="ORF">GCM10007939_04960</name>
</gene>
<dbReference type="CDD" id="cd00568">
    <property type="entry name" value="TPP_enzymes"/>
    <property type="match status" value="1"/>
</dbReference>
<evidence type="ECO:0000256" key="2">
    <source>
        <dbReference type="ARBA" id="ARBA00023052"/>
    </source>
</evidence>
<evidence type="ECO:0000256" key="1">
    <source>
        <dbReference type="ARBA" id="ARBA00007812"/>
    </source>
</evidence>
<dbReference type="InterPro" id="IPR045229">
    <property type="entry name" value="TPP_enz"/>
</dbReference>
<dbReference type="PANTHER" id="PTHR18968:SF120">
    <property type="entry name" value="ACETOLACTATE SYNTHASE LARGE SUBUNIT"/>
    <property type="match status" value="1"/>
</dbReference>
<dbReference type="CDD" id="cd07035">
    <property type="entry name" value="TPP_PYR_POX_like"/>
    <property type="match status" value="1"/>
</dbReference>
<feature type="domain" description="Thiamine pyrophosphate enzyme N-terminal TPP-binding" evidence="6">
    <location>
        <begin position="4"/>
        <end position="117"/>
    </location>
</feature>
<sequence length="550" mass="58455">MKKRAADLLVDCLVAQGVSKIFGVPGESYLSVLDALVDRGAIDFINTRNEGGAAFMAEAYGKLTGKAGICFVTRGPGATNASIGVHTARQNSSPMVLFIGQIAREMTDREAFQEIDYRAYFGPIAKWVTQIDDPSRIPEVLARAFQVAQSGRPGPVVVALPEDMLRQMTLGEATPQIIPLRPQAGSADIAAVHMDLSAAKRPLIIAGGGGWCDAGRRALKSYAEASKIPVITGFRNQDLIDNASAAYAGDAGFGKSASVKQLIQDADVILALNIRFGEVVTDGWTLFDVPVPQQKIIHVHLDPAEIGKIYHCARGINADPLALLAGLSAKAGGDQTLSSARSIWYAKAALGRAEARQIKPTRGALNMAKICTTLNTVMDVDAVITNGAGNFAIWPGRYLDYGGQRRLLAPQSGAMGAGLPAALAAKSAHPERQVICFAGDGDFQMNIQELGTAMQQGWGPIILLYNNGSYGTIRMHQERDYPDRISGTNLHNPNFKHIADAYGFGYACITDDVEFGAAFTVADQAAFGFLIEMVADPADIAPGQILAPGP</sequence>
<name>A0ABQ5VSX2_9RHOB</name>
<dbReference type="InterPro" id="IPR012001">
    <property type="entry name" value="Thiamin_PyroP_enz_TPP-bd_dom"/>
</dbReference>